<organism evidence="1 2">
    <name type="scientific">Dermatophagoides farinae</name>
    <name type="common">American house dust mite</name>
    <dbReference type="NCBI Taxonomy" id="6954"/>
    <lineage>
        <taxon>Eukaryota</taxon>
        <taxon>Metazoa</taxon>
        <taxon>Ecdysozoa</taxon>
        <taxon>Arthropoda</taxon>
        <taxon>Chelicerata</taxon>
        <taxon>Arachnida</taxon>
        <taxon>Acari</taxon>
        <taxon>Acariformes</taxon>
        <taxon>Sarcoptiformes</taxon>
        <taxon>Astigmata</taxon>
        <taxon>Psoroptidia</taxon>
        <taxon>Analgoidea</taxon>
        <taxon>Pyroglyphidae</taxon>
        <taxon>Dermatophagoidinae</taxon>
        <taxon>Dermatophagoides</taxon>
    </lineage>
</organism>
<protein>
    <submittedName>
        <fullName evidence="1">Uncharacterized protein</fullName>
    </submittedName>
</protein>
<comment type="caution">
    <text evidence="1">The sequence shown here is derived from an EMBL/GenBank/DDBJ whole genome shotgun (WGS) entry which is preliminary data.</text>
</comment>
<keyword evidence="2" id="KW-1185">Reference proteome</keyword>
<evidence type="ECO:0000313" key="2">
    <source>
        <dbReference type="Proteomes" id="UP000790347"/>
    </source>
</evidence>
<accession>A0A922L564</accession>
<gene>
    <name evidence="1" type="ORF">DERF_011857</name>
</gene>
<dbReference type="AlphaFoldDB" id="A0A922L564"/>
<name>A0A922L564_DERFA</name>
<reference evidence="1" key="2">
    <citation type="journal article" date="2022" name="Res Sq">
        <title>Comparative Genomics Reveals Insights into the Divergent Evolution of Astigmatic Mites and Household Pest Adaptations.</title>
        <authorList>
            <person name="Xiong Q."/>
            <person name="Wan A.T.-Y."/>
            <person name="Liu X.-Y."/>
            <person name="Fung C.S.-H."/>
            <person name="Xiao X."/>
            <person name="Malainual N."/>
            <person name="Hou J."/>
            <person name="Wang L."/>
            <person name="Wang M."/>
            <person name="Yang K."/>
            <person name="Cui Y."/>
            <person name="Leung E."/>
            <person name="Nong W."/>
            <person name="Shin S.-K."/>
            <person name="Au S."/>
            <person name="Jeong K.Y."/>
            <person name="Chew F.T."/>
            <person name="Hui J."/>
            <person name="Leung T.F."/>
            <person name="Tungtrongchitr A."/>
            <person name="Zhong N."/>
            <person name="Liu Z."/>
            <person name="Tsui S."/>
        </authorList>
    </citation>
    <scope>NUCLEOTIDE SEQUENCE</scope>
    <source>
        <strain evidence="1">Derf</strain>
        <tissue evidence="1">Whole organism</tissue>
    </source>
</reference>
<sequence>MIRTYTSSSQLFSCAYVCVESTQEKLQPNIIITHRLWILARQTKMSGSNLQHSLKSVDLLPQLDADFTEASNVLL</sequence>
<evidence type="ECO:0000313" key="1">
    <source>
        <dbReference type="EMBL" id="KAH9507159.1"/>
    </source>
</evidence>
<reference evidence="1" key="1">
    <citation type="submission" date="2013-05" db="EMBL/GenBank/DDBJ databases">
        <authorList>
            <person name="Yim A.K.Y."/>
            <person name="Chan T.F."/>
            <person name="Ji K.M."/>
            <person name="Liu X.Y."/>
            <person name="Zhou J.W."/>
            <person name="Li R.Q."/>
            <person name="Yang K.Y."/>
            <person name="Li J."/>
            <person name="Li M."/>
            <person name="Law P.T.W."/>
            <person name="Wu Y.L."/>
            <person name="Cai Z.L."/>
            <person name="Qin H."/>
            <person name="Bao Y."/>
            <person name="Leung R.K.K."/>
            <person name="Ng P.K.S."/>
            <person name="Zou J."/>
            <person name="Zhong X.J."/>
            <person name="Ran P.X."/>
            <person name="Zhong N.S."/>
            <person name="Liu Z.G."/>
            <person name="Tsui S.K.W."/>
        </authorList>
    </citation>
    <scope>NUCLEOTIDE SEQUENCE</scope>
    <source>
        <strain evidence="1">Derf</strain>
        <tissue evidence="1">Whole organism</tissue>
    </source>
</reference>
<dbReference type="EMBL" id="ASGP02000005">
    <property type="protein sequence ID" value="KAH9507159.1"/>
    <property type="molecule type" value="Genomic_DNA"/>
</dbReference>
<dbReference type="Proteomes" id="UP000790347">
    <property type="component" value="Unassembled WGS sequence"/>
</dbReference>
<proteinExistence type="predicted"/>